<organism evidence="2 3">
    <name type="scientific">Tilletia walkeri</name>
    <dbReference type="NCBI Taxonomy" id="117179"/>
    <lineage>
        <taxon>Eukaryota</taxon>
        <taxon>Fungi</taxon>
        <taxon>Dikarya</taxon>
        <taxon>Basidiomycota</taxon>
        <taxon>Ustilaginomycotina</taxon>
        <taxon>Exobasidiomycetes</taxon>
        <taxon>Tilletiales</taxon>
        <taxon>Tilletiaceae</taxon>
        <taxon>Tilletia</taxon>
    </lineage>
</organism>
<dbReference type="Proteomes" id="UP000078113">
    <property type="component" value="Unassembled WGS sequence"/>
</dbReference>
<accession>A0A8X7N3K8</accession>
<feature type="compositionally biased region" description="Polar residues" evidence="1">
    <location>
        <begin position="56"/>
        <end position="67"/>
    </location>
</feature>
<feature type="compositionally biased region" description="Acidic residues" evidence="1">
    <location>
        <begin position="80"/>
        <end position="95"/>
    </location>
</feature>
<sequence>MRRGRQALQWTGSGLVNFRRSVPHRMSQLVLGHLRSYHAKPILWKTISHSVTRTTYQKLPKASTSTLGDADEAPSGHFGEDDDEGDQDDQDDDDPSTGLALATHMREAGGNAGQRGTD</sequence>
<evidence type="ECO:0000256" key="1">
    <source>
        <dbReference type="SAM" id="MobiDB-lite"/>
    </source>
</evidence>
<evidence type="ECO:0000313" key="3">
    <source>
        <dbReference type="Proteomes" id="UP000078113"/>
    </source>
</evidence>
<protein>
    <submittedName>
        <fullName evidence="2">Uncharacterized protein</fullName>
    </submittedName>
</protein>
<keyword evidence="3" id="KW-1185">Reference proteome</keyword>
<reference evidence="2" key="2">
    <citation type="journal article" date="2019" name="IMA Fungus">
        <title>Genome sequencing and comparison of five Tilletia species to identify candidate genes for the detection of regulated species infecting wheat.</title>
        <authorList>
            <person name="Nguyen H.D.T."/>
            <person name="Sultana T."/>
            <person name="Kesanakurti P."/>
            <person name="Hambleton S."/>
        </authorList>
    </citation>
    <scope>NUCLEOTIDE SEQUENCE</scope>
    <source>
        <strain evidence="2">DAOMC 236422</strain>
    </source>
</reference>
<comment type="caution">
    <text evidence="2">The sequence shown here is derived from an EMBL/GenBank/DDBJ whole genome shotgun (WGS) entry which is preliminary data.</text>
</comment>
<reference evidence="2" key="1">
    <citation type="submission" date="2016-04" db="EMBL/GenBank/DDBJ databases">
        <authorList>
            <person name="Nguyen H.D."/>
            <person name="Samba Siva P."/>
            <person name="Cullis J."/>
            <person name="Levesque C.A."/>
            <person name="Hambleton S."/>
        </authorList>
    </citation>
    <scope>NUCLEOTIDE SEQUENCE</scope>
    <source>
        <strain evidence="2">DAOMC 236422</strain>
    </source>
</reference>
<dbReference type="AlphaFoldDB" id="A0A8X7N3K8"/>
<dbReference type="EMBL" id="LWDG02000747">
    <property type="protein sequence ID" value="KAE8262742.1"/>
    <property type="molecule type" value="Genomic_DNA"/>
</dbReference>
<name>A0A8X7N3K8_9BASI</name>
<proteinExistence type="predicted"/>
<gene>
    <name evidence="2" type="ORF">A4X09_0g7395</name>
</gene>
<evidence type="ECO:0000313" key="2">
    <source>
        <dbReference type="EMBL" id="KAE8262742.1"/>
    </source>
</evidence>
<feature type="region of interest" description="Disordered" evidence="1">
    <location>
        <begin position="56"/>
        <end position="118"/>
    </location>
</feature>